<comment type="caution">
    <text evidence="2">The sequence shown here is derived from an EMBL/GenBank/DDBJ whole genome shotgun (WGS) entry which is preliminary data.</text>
</comment>
<reference evidence="2" key="1">
    <citation type="submission" date="2022-06" db="EMBL/GenBank/DDBJ databases">
        <authorList>
            <consortium name="SYNGENTA / RWTH Aachen University"/>
        </authorList>
    </citation>
    <scope>NUCLEOTIDE SEQUENCE</scope>
</reference>
<keyword evidence="3" id="KW-1185">Reference proteome</keyword>
<sequence>MGKSAKFYKRPTRKEKMGLSNNLLTKSLPTSVKSGDYMRKFMVRDSMVMMRHDPIKVTKEQKYFSLIEDNKDQTEIPLDDCEKDDVNNLRRDKISNDPNDLQVRGGSSKKRRDLRSKANRLNKTTVDNYDKDYVDLFEKPDPRKRSFTNQ</sequence>
<feature type="region of interest" description="Disordered" evidence="1">
    <location>
        <begin position="89"/>
        <end position="125"/>
    </location>
</feature>
<gene>
    <name evidence="2" type="ORF">PPACK8108_LOCUS23454</name>
</gene>
<evidence type="ECO:0000313" key="2">
    <source>
        <dbReference type="EMBL" id="CAH7688482.1"/>
    </source>
</evidence>
<organism evidence="2 3">
    <name type="scientific">Phakopsora pachyrhizi</name>
    <name type="common">Asian soybean rust disease fungus</name>
    <dbReference type="NCBI Taxonomy" id="170000"/>
    <lineage>
        <taxon>Eukaryota</taxon>
        <taxon>Fungi</taxon>
        <taxon>Dikarya</taxon>
        <taxon>Basidiomycota</taxon>
        <taxon>Pucciniomycotina</taxon>
        <taxon>Pucciniomycetes</taxon>
        <taxon>Pucciniales</taxon>
        <taxon>Phakopsoraceae</taxon>
        <taxon>Phakopsora</taxon>
    </lineage>
</organism>
<protein>
    <submittedName>
        <fullName evidence="2">Uncharacterized protein</fullName>
    </submittedName>
</protein>
<proteinExistence type="predicted"/>
<dbReference type="Proteomes" id="UP001153365">
    <property type="component" value="Unassembled WGS sequence"/>
</dbReference>
<dbReference type="EMBL" id="CALTRL010005986">
    <property type="protein sequence ID" value="CAH7688482.1"/>
    <property type="molecule type" value="Genomic_DNA"/>
</dbReference>
<accession>A0AAV0BME5</accession>
<evidence type="ECO:0000256" key="1">
    <source>
        <dbReference type="SAM" id="MobiDB-lite"/>
    </source>
</evidence>
<feature type="compositionally biased region" description="Basic residues" evidence="1">
    <location>
        <begin position="107"/>
        <end position="120"/>
    </location>
</feature>
<evidence type="ECO:0000313" key="3">
    <source>
        <dbReference type="Proteomes" id="UP001153365"/>
    </source>
</evidence>
<name>A0AAV0BME5_PHAPC</name>
<dbReference type="AlphaFoldDB" id="A0AAV0BME5"/>